<evidence type="ECO:0000313" key="2">
    <source>
        <dbReference type="Proteomes" id="UP000614350"/>
    </source>
</evidence>
<protein>
    <submittedName>
        <fullName evidence="1">Uncharacterized protein</fullName>
    </submittedName>
</protein>
<organism evidence="1 2">
    <name type="scientific">Vespula vulgaris</name>
    <name type="common">Yellow jacket</name>
    <name type="synonym">Wasp</name>
    <dbReference type="NCBI Taxonomy" id="7454"/>
    <lineage>
        <taxon>Eukaryota</taxon>
        <taxon>Metazoa</taxon>
        <taxon>Ecdysozoa</taxon>
        <taxon>Arthropoda</taxon>
        <taxon>Hexapoda</taxon>
        <taxon>Insecta</taxon>
        <taxon>Pterygota</taxon>
        <taxon>Neoptera</taxon>
        <taxon>Endopterygota</taxon>
        <taxon>Hymenoptera</taxon>
        <taxon>Apocrita</taxon>
        <taxon>Aculeata</taxon>
        <taxon>Vespoidea</taxon>
        <taxon>Vespidae</taxon>
        <taxon>Vespinae</taxon>
        <taxon>Vespula</taxon>
    </lineage>
</organism>
<comment type="caution">
    <text evidence="1">The sequence shown here is derived from an EMBL/GenBank/DDBJ whole genome shotgun (WGS) entry which is preliminary data.</text>
</comment>
<dbReference type="AlphaFoldDB" id="A0A834J1B5"/>
<dbReference type="Proteomes" id="UP000614350">
    <property type="component" value="Unassembled WGS sequence"/>
</dbReference>
<proteinExistence type="predicted"/>
<accession>A0A834J1B5</accession>
<evidence type="ECO:0000313" key="1">
    <source>
        <dbReference type="EMBL" id="KAF7380034.1"/>
    </source>
</evidence>
<dbReference type="EMBL" id="JACSEA010000022">
    <property type="protein sequence ID" value="KAF7380034.1"/>
    <property type="molecule type" value="Genomic_DNA"/>
</dbReference>
<sequence>MLEADYFWNSKKNIERNSRLRGRSKIARTIRGISADKITEEFVEAAKFGNSAKERKGEASFDRFIDRSVT</sequence>
<name>A0A834J1B5_VESVU</name>
<reference evidence="1" key="1">
    <citation type="journal article" date="2020" name="G3 (Bethesda)">
        <title>High-Quality Assemblies for Three Invasive Social Wasps from the &lt;i&gt;Vespula&lt;/i&gt; Genus.</title>
        <authorList>
            <person name="Harrop T.W.R."/>
            <person name="Guhlin J."/>
            <person name="McLaughlin G.M."/>
            <person name="Permina E."/>
            <person name="Stockwell P."/>
            <person name="Gilligan J."/>
            <person name="Le Lec M.F."/>
            <person name="Gruber M.A.M."/>
            <person name="Quinn O."/>
            <person name="Lovegrove M."/>
            <person name="Duncan E.J."/>
            <person name="Remnant E.J."/>
            <person name="Van Eeckhoven J."/>
            <person name="Graham B."/>
            <person name="Knapp R.A."/>
            <person name="Langford K.W."/>
            <person name="Kronenberg Z."/>
            <person name="Press M.O."/>
            <person name="Eacker S.M."/>
            <person name="Wilson-Rankin E.E."/>
            <person name="Purcell J."/>
            <person name="Lester P.J."/>
            <person name="Dearden P.K."/>
        </authorList>
    </citation>
    <scope>NUCLEOTIDE SEQUENCE</scope>
    <source>
        <strain evidence="1">Marl-1</strain>
    </source>
</reference>
<keyword evidence="2" id="KW-1185">Reference proteome</keyword>
<gene>
    <name evidence="1" type="ORF">HZH66_014389</name>
</gene>